<proteinExistence type="evidence at transcript level"/>
<gene>
    <name evidence="2" type="ORF">RCJMB04_6h9</name>
</gene>
<feature type="region of interest" description="Disordered" evidence="1">
    <location>
        <begin position="1"/>
        <end position="40"/>
    </location>
</feature>
<accession>Q5ZLF1</accession>
<dbReference type="PhylomeDB" id="Q5ZLF1"/>
<protein>
    <submittedName>
        <fullName evidence="2">Uncharacterized protein</fullName>
    </submittedName>
</protein>
<reference evidence="2" key="1">
    <citation type="journal article" date="2005" name="Genome Biol.">
        <title>Full-length cDNAs from chicken bursal lymphocytes to facilitate gene function analysis.</title>
        <authorList>
            <person name="Caldwell R.B."/>
            <person name="Kierzek A.M."/>
            <person name="Arakawa H."/>
            <person name="Bezzubov Y."/>
            <person name="Zaim J."/>
            <person name="Fiedler P."/>
            <person name="Kutter S."/>
            <person name="Blagodatski A."/>
            <person name="Kostovska D."/>
            <person name="Koter M."/>
            <person name="Plachy J."/>
            <person name="Carninci P."/>
            <person name="Hayashizaki Y."/>
            <person name="Buerstedde J.M."/>
        </authorList>
    </citation>
    <scope>NUCLEOTIDE SEQUENCE</scope>
    <source>
        <strain evidence="2">CB</strain>
        <tissue evidence="2">Bursa</tissue>
    </source>
</reference>
<feature type="compositionally biased region" description="Pro residues" evidence="1">
    <location>
        <begin position="81"/>
        <end position="97"/>
    </location>
</feature>
<dbReference type="InterPro" id="IPR009818">
    <property type="entry name" value="PAM2_motif"/>
</dbReference>
<organism evidence="2">
    <name type="scientific">Gallus gallus</name>
    <name type="common">Chicken</name>
    <dbReference type="NCBI Taxonomy" id="9031"/>
    <lineage>
        <taxon>Eukaryota</taxon>
        <taxon>Metazoa</taxon>
        <taxon>Chordata</taxon>
        <taxon>Craniata</taxon>
        <taxon>Vertebrata</taxon>
        <taxon>Euteleostomi</taxon>
        <taxon>Archelosauria</taxon>
        <taxon>Archosauria</taxon>
        <taxon>Dinosauria</taxon>
        <taxon>Saurischia</taxon>
        <taxon>Theropoda</taxon>
        <taxon>Coelurosauria</taxon>
        <taxon>Aves</taxon>
        <taxon>Neognathae</taxon>
        <taxon>Galloanserae</taxon>
        <taxon>Galliformes</taxon>
        <taxon>Phasianidae</taxon>
        <taxon>Phasianinae</taxon>
        <taxon>Gallus</taxon>
    </lineage>
</organism>
<name>Q5ZLF1_CHICK</name>
<dbReference type="Pfam" id="PF07145">
    <property type="entry name" value="PAM2"/>
    <property type="match status" value="1"/>
</dbReference>
<dbReference type="VEuPathDB" id="HostDB:geneid_768522"/>
<feature type="compositionally biased region" description="Low complexity" evidence="1">
    <location>
        <begin position="25"/>
        <end position="40"/>
    </location>
</feature>
<sequence length="162" mass="16516">MEANGSGSSSDSAPDCWDQADIETGSGASSGSAPPAVEAEAQQELLGAAFSRQLNVNAKPFVPNVHAAEFVPSFLRGAPAPGLPPPSPPPGLPPPHGLPVETSPEEQTASYEGSNAAVNMEISESVVENGETEMSPEESWEHKEETSEAELGSGPVGDAGPL</sequence>
<evidence type="ECO:0000313" key="2">
    <source>
        <dbReference type="EMBL" id="CAG31442.1"/>
    </source>
</evidence>
<dbReference type="EMBL" id="AJ719783">
    <property type="protein sequence ID" value="CAG31442.1"/>
    <property type="molecule type" value="mRNA"/>
</dbReference>
<feature type="compositionally biased region" description="Polar residues" evidence="1">
    <location>
        <begin position="1"/>
        <end position="12"/>
    </location>
</feature>
<dbReference type="AlphaFoldDB" id="Q5ZLF1"/>
<evidence type="ECO:0000256" key="1">
    <source>
        <dbReference type="SAM" id="MobiDB-lite"/>
    </source>
</evidence>
<feature type="compositionally biased region" description="Polar residues" evidence="1">
    <location>
        <begin position="105"/>
        <end position="117"/>
    </location>
</feature>
<feature type="region of interest" description="Disordered" evidence="1">
    <location>
        <begin position="75"/>
        <end position="162"/>
    </location>
</feature>